<keyword evidence="2" id="KW-1185">Reference proteome</keyword>
<gene>
    <name evidence="1" type="primary">selenon</name>
    <name evidence="1" type="ORF">CDAR_49941</name>
</gene>
<dbReference type="PANTHER" id="PTHR16213">
    <property type="entry name" value="SELENOPROTEIN N"/>
    <property type="match status" value="1"/>
</dbReference>
<dbReference type="AlphaFoldDB" id="A0AAV4UHP9"/>
<dbReference type="Proteomes" id="UP001054837">
    <property type="component" value="Unassembled WGS sequence"/>
</dbReference>
<organism evidence="1 2">
    <name type="scientific">Caerostris darwini</name>
    <dbReference type="NCBI Taxonomy" id="1538125"/>
    <lineage>
        <taxon>Eukaryota</taxon>
        <taxon>Metazoa</taxon>
        <taxon>Ecdysozoa</taxon>
        <taxon>Arthropoda</taxon>
        <taxon>Chelicerata</taxon>
        <taxon>Arachnida</taxon>
        <taxon>Araneae</taxon>
        <taxon>Araneomorphae</taxon>
        <taxon>Entelegynae</taxon>
        <taxon>Araneoidea</taxon>
        <taxon>Araneidae</taxon>
        <taxon>Caerostris</taxon>
    </lineage>
</organism>
<sequence>MKWNAEITEEEALNSLESEMFSFKKVKYYSVPEAFFLASNESKLVHVADLEAIINENLDPAISFLARMCLKYYEFPVESIVFFPNGSAIHRINANTLLGIANEQDSIFEIRDPIEKNYQEFLEKALLMSKAMKVD</sequence>
<proteinExistence type="predicted"/>
<dbReference type="GO" id="GO:0055074">
    <property type="term" value="P:calcium ion homeostasis"/>
    <property type="evidence" value="ECO:0007669"/>
    <property type="project" value="TreeGrafter"/>
</dbReference>
<protein>
    <submittedName>
        <fullName evidence="1">Selenoprotein N</fullName>
    </submittedName>
</protein>
<name>A0AAV4UHP9_9ARAC</name>
<accession>A0AAV4UHP9</accession>
<dbReference type="EMBL" id="BPLQ01011328">
    <property type="protein sequence ID" value="GIY57370.1"/>
    <property type="molecule type" value="Genomic_DNA"/>
</dbReference>
<dbReference type="PANTHER" id="PTHR16213:SF78">
    <property type="entry name" value="SELENOPROTEIN N"/>
    <property type="match status" value="1"/>
</dbReference>
<reference evidence="1 2" key="1">
    <citation type="submission" date="2021-06" db="EMBL/GenBank/DDBJ databases">
        <title>Caerostris darwini draft genome.</title>
        <authorList>
            <person name="Kono N."/>
            <person name="Arakawa K."/>
        </authorList>
    </citation>
    <scope>NUCLEOTIDE SEQUENCE [LARGE SCALE GENOMIC DNA]</scope>
</reference>
<dbReference type="GO" id="GO:0005789">
    <property type="term" value="C:endoplasmic reticulum membrane"/>
    <property type="evidence" value="ECO:0007669"/>
    <property type="project" value="TreeGrafter"/>
</dbReference>
<comment type="caution">
    <text evidence="1">The sequence shown here is derived from an EMBL/GenBank/DDBJ whole genome shotgun (WGS) entry which is preliminary data.</text>
</comment>
<evidence type="ECO:0000313" key="2">
    <source>
        <dbReference type="Proteomes" id="UP001054837"/>
    </source>
</evidence>
<evidence type="ECO:0000313" key="1">
    <source>
        <dbReference type="EMBL" id="GIY57370.1"/>
    </source>
</evidence>